<dbReference type="SUPFAM" id="SSF51735">
    <property type="entry name" value="NAD(P)-binding Rossmann-fold domains"/>
    <property type="match status" value="1"/>
</dbReference>
<accession>A0ABZ0WP19</accession>
<dbReference type="RefSeq" id="WP_114814443.1">
    <property type="nucleotide sequence ID" value="NZ_CP139965.1"/>
</dbReference>
<keyword evidence="3" id="KW-1185">Reference proteome</keyword>
<dbReference type="PANTHER" id="PTHR45458">
    <property type="entry name" value="SHORT-CHAIN DEHYDROGENASE/REDUCTASE SDR"/>
    <property type="match status" value="1"/>
</dbReference>
<dbReference type="Gene3D" id="3.40.50.720">
    <property type="entry name" value="NAD(P)-binding Rossmann-like Domain"/>
    <property type="match status" value="1"/>
</dbReference>
<dbReference type="EMBL" id="CP139965">
    <property type="protein sequence ID" value="WQD79139.1"/>
    <property type="molecule type" value="Genomic_DNA"/>
</dbReference>
<dbReference type="InterPro" id="IPR052184">
    <property type="entry name" value="SDR_enzymes"/>
</dbReference>
<dbReference type="PANTHER" id="PTHR45458:SF1">
    <property type="entry name" value="SHORT CHAIN DEHYDROGENASE"/>
    <property type="match status" value="1"/>
</dbReference>
<dbReference type="SMART" id="SM00822">
    <property type="entry name" value="PKS_KR"/>
    <property type="match status" value="1"/>
</dbReference>
<feature type="domain" description="Ketoreductase" evidence="1">
    <location>
        <begin position="11"/>
        <end position="195"/>
    </location>
</feature>
<dbReference type="PRINTS" id="PR00081">
    <property type="entry name" value="GDHRDH"/>
</dbReference>
<dbReference type="InterPro" id="IPR002347">
    <property type="entry name" value="SDR_fam"/>
</dbReference>
<name>A0ABZ0WP19_9BURK</name>
<proteinExistence type="predicted"/>
<dbReference type="Proteomes" id="UP001325479">
    <property type="component" value="Chromosome"/>
</dbReference>
<dbReference type="InterPro" id="IPR057326">
    <property type="entry name" value="KR_dom"/>
</dbReference>
<evidence type="ECO:0000313" key="2">
    <source>
        <dbReference type="EMBL" id="WQD79139.1"/>
    </source>
</evidence>
<dbReference type="Pfam" id="PF00106">
    <property type="entry name" value="adh_short"/>
    <property type="match status" value="1"/>
</dbReference>
<sequence length="237" mass="25846">MQDSTTKTAHKTVLLIGASRGLGFAMAEEYLRRGWHVIATGRAGSMEKLLQAAAAWQGALEVETVDITIEADVEALRRRLEGRVVDVLFVNAGVKNDDGETIADVSTEEFVRVMVTNALSPMRVIEALQPLVQPAGTIGVMSSGQGSVANNVNGNYEVYRGSKAALNMFMRSFAARHQHDAKTLLLMAPGWVRTDMGGPQARLSIEESIPNLIDTMQAYEGRSGLHYLDYLGRVVPW</sequence>
<gene>
    <name evidence="2" type="ORF">U0042_05395</name>
</gene>
<protein>
    <submittedName>
        <fullName evidence="2">SDR family NAD(P)-dependent oxidoreductase</fullName>
    </submittedName>
</protein>
<dbReference type="InterPro" id="IPR036291">
    <property type="entry name" value="NAD(P)-bd_dom_sf"/>
</dbReference>
<organism evidence="2 3">
    <name type="scientific">Paraburkholderia kururiensis</name>
    <dbReference type="NCBI Taxonomy" id="984307"/>
    <lineage>
        <taxon>Bacteria</taxon>
        <taxon>Pseudomonadati</taxon>
        <taxon>Pseudomonadota</taxon>
        <taxon>Betaproteobacteria</taxon>
        <taxon>Burkholderiales</taxon>
        <taxon>Burkholderiaceae</taxon>
        <taxon>Paraburkholderia</taxon>
    </lineage>
</organism>
<dbReference type="CDD" id="cd05325">
    <property type="entry name" value="carb_red_sniffer_like_SDR_c"/>
    <property type="match status" value="1"/>
</dbReference>
<reference evidence="2 3" key="1">
    <citation type="submission" date="2023-12" db="EMBL/GenBank/DDBJ databases">
        <title>Genome sequencing and assembly of bacterial species from a model synthetic community.</title>
        <authorList>
            <person name="Hogle S.L."/>
        </authorList>
    </citation>
    <scope>NUCLEOTIDE SEQUENCE [LARGE SCALE GENOMIC DNA]</scope>
    <source>
        <strain evidence="2 3">HAMBI 2494</strain>
    </source>
</reference>
<evidence type="ECO:0000259" key="1">
    <source>
        <dbReference type="SMART" id="SM00822"/>
    </source>
</evidence>
<evidence type="ECO:0000313" key="3">
    <source>
        <dbReference type="Proteomes" id="UP001325479"/>
    </source>
</evidence>